<organism evidence="2 3">
    <name type="scientific">Nitrosococcus halophilus (strain Nc4)</name>
    <dbReference type="NCBI Taxonomy" id="472759"/>
    <lineage>
        <taxon>Bacteria</taxon>
        <taxon>Pseudomonadati</taxon>
        <taxon>Pseudomonadota</taxon>
        <taxon>Gammaproteobacteria</taxon>
        <taxon>Chromatiales</taxon>
        <taxon>Chromatiaceae</taxon>
        <taxon>Nitrosococcus</taxon>
    </lineage>
</organism>
<evidence type="ECO:0000313" key="2">
    <source>
        <dbReference type="EMBL" id="ADE13286.1"/>
    </source>
</evidence>
<proteinExistence type="predicted"/>
<protein>
    <recommendedName>
        <fullName evidence="4">Twin transmembrane helix small protein</fullName>
    </recommendedName>
</protein>
<dbReference type="eggNOG" id="ENOG5033AAQ">
    <property type="taxonomic scope" value="Bacteria"/>
</dbReference>
<sequence length="81" mass="8770">MIFKLIVIALLISILYALGSALFALVRSGGTSDDRMVKALTFRIALSLGLFILLMLGYATGLITPNTMVSAEKMEMQSSQQ</sequence>
<keyword evidence="1" id="KW-0472">Membrane</keyword>
<keyword evidence="1" id="KW-1133">Transmembrane helix</keyword>
<name>D5C498_NITHN</name>
<reference evidence="3" key="1">
    <citation type="submission" date="2010-04" db="EMBL/GenBank/DDBJ databases">
        <title>Complete genome sequence of Nitrosococcus halophilus Nc4, a salt-adapted, aerobic obligate ammonia-oxidizing sulfur purple bacterium.</title>
        <authorList>
            <consortium name="US DOE Joint Genome Institute"/>
            <person name="Campbell M.A."/>
            <person name="Malfatti S.A."/>
            <person name="Chain P.S.G."/>
            <person name="Heidelberg J.F."/>
            <person name="Ward B.B."/>
            <person name="Klotz M.G."/>
        </authorList>
    </citation>
    <scope>NUCLEOTIDE SEQUENCE [LARGE SCALE GENOMIC DNA]</scope>
    <source>
        <strain evidence="3">Nc4</strain>
    </source>
</reference>
<dbReference type="STRING" id="472759.Nhal_0065"/>
<evidence type="ECO:0000256" key="1">
    <source>
        <dbReference type="SAM" id="Phobius"/>
    </source>
</evidence>
<dbReference type="OrthoDB" id="5772356at2"/>
<dbReference type="EMBL" id="CP001798">
    <property type="protein sequence ID" value="ADE13286.1"/>
    <property type="molecule type" value="Genomic_DNA"/>
</dbReference>
<dbReference type="AlphaFoldDB" id="D5C498"/>
<dbReference type="HOGENOM" id="CLU_162755_0_2_6"/>
<accession>D5C498</accession>
<dbReference type="Pfam" id="PF11137">
    <property type="entry name" value="DUF2909"/>
    <property type="match status" value="1"/>
</dbReference>
<dbReference type="InterPro" id="IPR021313">
    <property type="entry name" value="DUF2909"/>
</dbReference>
<dbReference type="KEGG" id="nhl:Nhal_0065"/>
<feature type="transmembrane region" description="Helical" evidence="1">
    <location>
        <begin position="44"/>
        <end position="64"/>
    </location>
</feature>
<keyword evidence="3" id="KW-1185">Reference proteome</keyword>
<dbReference type="RefSeq" id="WP_013031182.1">
    <property type="nucleotide sequence ID" value="NC_013960.1"/>
</dbReference>
<dbReference type="NCBIfam" id="NF033233">
    <property type="entry name" value="twin_helix"/>
    <property type="match status" value="1"/>
</dbReference>
<evidence type="ECO:0008006" key="4">
    <source>
        <dbReference type="Google" id="ProtNLM"/>
    </source>
</evidence>
<keyword evidence="1" id="KW-0812">Transmembrane</keyword>
<evidence type="ECO:0000313" key="3">
    <source>
        <dbReference type="Proteomes" id="UP000001844"/>
    </source>
</evidence>
<gene>
    <name evidence="2" type="ordered locus">Nhal_0065</name>
</gene>
<dbReference type="Proteomes" id="UP000001844">
    <property type="component" value="Chromosome"/>
</dbReference>